<keyword evidence="23" id="KW-1185">Reference proteome</keyword>
<feature type="compositionally biased region" description="Polar residues" evidence="19">
    <location>
        <begin position="5394"/>
        <end position="5406"/>
    </location>
</feature>
<sequence length="5406" mass="602968">MVRETRYLWIGNLPHTIREDRILEHFKRYGKVQSVKILPQKEEESGFCATVAFIDIKSASKAHNADNKIDDRTLKTDYYQPPASSTSSSAIYIHERDDALVRPAPAPYTAGRTPRYGLSEERNYERPGHYYADREPYMRRPIGIGYHDEDSYQGRAKSRDRYPRSTPGNNYTEGTERNQNHFRPHNARQHFDQQRYPVGDQYNDEREPAAIPPRLNRRTNNTPTTPTVASVASPTTLRTENRPRRSKRRSPSRTPSGSRSNSRSRSRSRSSSGSRSSSSSSKLRSSSSDSSGRSRSPSKSRSPVNASYNSQNNAKGSRLDRPSSAIANPSSTACYLPSAVNTSAINCTSNNTQGSTPSQSCTVPTVENHCDREEKRPLGICVRNLPVRSTDTSLKDGLFHEYKKHGKVTMVKVIGQGTDRYAVVCFKKPEDVDKALEVSKDKLFFGCKIEVTAHEGLDAEDNEFRPLEAELDEFHPKATRTLFIGNLEKDITTPELRKHFEQFGEIIEVDIKKQGTASSYAFIQYSDIASVVKAMRKLDGENLGANRIKLGFGKSMPTNCVWLDGIVDSVSDKFLARHFSRFGLVAYTAIDREKGHALVFYESVEFAQIAVSEMRGRILQGKKLQVDFASRECQTAFFEKLEMTGQMIPGDGTRPWERRERRGPEFELVRNDDREQRVGFENRTYPRYEGQPRPPRGNFRGGQRAGFASRGRGQGFPARYEVYHDEFGERRHRYNSRDESVPEVTMFDGKIERPAKYVENADCPNRKRNKLRNSISDQESHHSLSPPRSCHQSRSTSPVSKDRKSLKERLHHRIKSPGSHTSSLVSSPCRDTVSDEMETNSDYRDSRSKNEIKADEVMADLSYTSPRSSSEKDCSEKGLSKGETDSIKSRSSVDAESADESISTSDQLGQLERKKRLLASSNLKACKELNTILTKSLSERAKGKMQGSHVNSLKPTKVNCVTDTTVDDAKFEMDNISVQQECVKEKLQQTESANDLKSLQKKQVRLLHLLEQLGDNANSNDTEGLIDGERVMLKKHRSPSSCSETNPLSESGKLTKDECSIKLAKDAIRDSSVLNKLKTKADSIDSSNCISLSLDSFIFQKHLDPRKGSDHLTALQKGRRISMDNETCLPNAQGAIDAFLCAASPINTDGPWKKDSISDIHFPDSDNDGQLTVTHPKGKDEIMSDEDVLSNKKSLNSSFPLDVPNRLLSLRTLSDMRHEIKRDISPLSLPLPKFAASLRSPKSSPSVLTSPKSTAAHSPRAGFSPSSYASGKNIRISDLLQDFQMEKKTKDIVTEEKVNGATVSPVDSISPIESNLVNEVSETISNVESIQSPKSIADKIKELHSSSESEFSPSASPNRPSIEDRIKALDEKFNAWSGSTRTASAIVPDAVPIVTPEIMKCPVKRSRFNFLAPEIREPSEIVKSLLARSTIFDQDSKRLQHIDEKYEPLDIKVDASPPRVKPTFRTKAAAKEFSSPIAPAVQKLNQSSLINSPTTVLVAQSIVSPPATPQSVVGSVLSPVTPPVQYNTPLTPQAFTPCSPCAAPFSLTSATIKNSDNYSISLSDHVSKVPNMFNSVKTKAEANFHMNSSTLATSLKSPLHCSVDVQSQALVLNSPPNIRKEPASPVDNATEAVCKFEIECKVPIKKELPSHNVISIPLRKENSVSFPKDHIHFNSFDHNKKEICDSKDSKLSFHEGASHWRENGCKDEIKSNLDSCAKSFSSNPGSDSSVNPLCPAAKKRVSSIDSTESESSKSVKSLDSSRDSQETNWSKHEKTSEPEPKKPKLSKSATRDRSVSPPVQLHSRKIEKKEKNVKPEKCKVSSSKSTTSNIPEKSKSDTKCSSKSEQKEKSKPEHKNKEEKRSKSRESKESTSKEQRTKSRERRNSEKDKSGVSNNPSNKSKKESHSNKNENKHETKSETKHETKSEAKHETKIEAKHETKSEVKHETKSEAKHESKSEAKHESKSEAKHESKKESKQESKNISKHKNKIETKYEIKNESDSECKTEDSKNEKKQNEKKSKKSSVSSLPFDIQAFLENEPVYFSMYDKVKARSSKSQTLKHQTGDLESVRQKFSKLKQSRAKREEKTKVAGQDSEKDSDSGSHHSSESDSQTKSTKIKQPRKRKLVIQSSSDDDAAPQDSSNRTSKIEKDFSDSATDSDFDYNVSRRQSSSLKVRKKKTDLLNSDSSDSDSNFASKSQSSSKKKSSQSRSKSRLEKTKKLVKSDYELSDTETHQKSKEKDMKPKKLKKEKTVETKAETESMDYEVNKKSNDDMKSHKKKASKEMKPDPDTTTSQKKLKADHVNKEKSTAHKEKKRESSVEKMQIDDMEKHKPYTKKRKKSKKMSKNKEKRSCTDKAPQESSRNLDDHDVKSSLPVLSPKPSNLLPEKQLSPPCLQAGFSDNDFKSDFSDFDFGTQQTDDVDITSDIWKQLDAKSDSNSEKSTKSKRKDSGPKNQYSLIHSPEQDSSLPSFFDKLSDVTDSETGREPADCTSDVPSEKRNEFSLKKEKDIGISSSPFKSKHEDHVQKQEMSKYSDAQSTSSKEGRRKKKSKKQSKEKKKKREVKDQSVIKDAPPSVPATSPKPLFEPLPIDEDSRLSDIRLDEDTRRFEQEFLVVPQEASVFGEEGPTKKEEKLLERRFEEEAAKETRRLEAELFSTGRDSWHMKEKDYDPEANAGELCEDKHLSEIDSLTVKDEGIFTGLDLHSSVSETPQSETEAFLTGHTESDNYKIDDKDMNEIEDQRKIEDDLAVSALLQEMHCGEISAPELTKETDYLDPLIETHPEDTMNYLLPDDGENSLHIADSPPDVQGIDNPDEKLEGSVMLLSPSSNSEPPALEISNVEDSSTTKVENTVETDVPETSKVEPTITNEVEKECQPASCYEFQEDVEVCESKPPVIDIPNVPDYSEQKKVSLSPKVEHAKVPKTRGKENQSGMPKPESNEDTDNESISELAENQLTHFEDITMDTTDSKDDDNPPILLPVESPRNLLTAAEPKEKVEVPSNPLEEDILEDSIDKPPSEAVSEAESNSNKLPTTDINIISSDIEKQFGEILNRFPEQQRNEKKSSSNSDSRDACSVPLHMSELSDHNSNDSLLLTNPGIFDHCDSSPISLKPFKSFDSDEPHISNAFDDESNDKYLSESLATAIDQPLISYSSILNPICDSVIKSPHKAENNNSIALSSKSNVQSFTESGDAGTISDTNHGSSDSFLLDLFGPKSVENEAVDNGYLSEKTENDNGLICNSDSKNKNDDSELFSETNQSSHDNPSFQISEVNEQNEATEFNQEIFERSSDASKSSKLPQLLSFSSDQLFTDLPNKPNSEMAGNVSPNESKAESNETDMIPVDEIPVTEPEKDDIPFHPEESEPSLKIDEEETNVKNLENFNDEPLIVEDNLDIKSRPADAESVCSDTTDITIPEIKSETEASHVVSSEEPVQEDPHVEDVSTTIKPKVERPRRGRRPKTRKYLEAISQKQDIDSSLTVTHTRSSSRRMRQASTERVRRSLRSDTSEPTILRECTKKRCSVDEPIQSETEEAKKDTSGETSDHVSDSTTTEVESVSGSVSSVIVEQRLADKSHIPHEEPRKRRGRRKKASGDNQNLQLTDKMDSKFDDSEVTKDLHRPKESRLLLSLSSCDKEQKVSKDSTSKAIDVYEFVDEEYDRALTFESVKEKLHDTIRNNSSSNDTKSDKAIDLKHNKIFESKHDKGNDQKHDKGNEQKHEKGTDQKHEKGNDQKHEKGNEQKKHDKGGDQKHEKVGDQKHDKAVDLKSEKCADNHEKEKKDAKKSVANEERDVPVKEHHPEVKEQKRISITIRLHQKDGHDGTSPGTAEVVKTTETVNIEEVKPEPVKTEKSSKHDSSTLEPPCKSTRKSTRLMKQAAQRSTIDDVGKGSGKNSNTSHSEPPPTRVTRRSKSNRRSEENSTKDLTPSENSSDLNDDKNKNEPVFFIHDNAVKDIHDDKRKVSGQPTEISSSTDATMTESDKIQTRGGVQSLRNFRLRSTSRMESSKDTTSSNKESEVQKKETVLVKPSEEIMEIPQPKDSGESKDVPKETKTLSDSTRVFPPLPVLKVEINKLKIENSKEIPQNSEKQSENEEDSNSRSSPAVLVDPITGLLGPVSGSYTDSVSHSLSENKKPESAISTSVLNIKNASKTVISTETASATSVIQESSKSGFVSKNENIPERPPLLQILRPRQVSGSISSSSTLTTETSPINSESNSKPPVQAEKSTEHVKLPAKKNSMAASVLTMANAVVPSSTISTVTVTDSVNTSSVYTQSSQGQSPVISRTTNISSHDNAQVKVSSHSVHSYDSPIRTTAVVTSTSASHLTSNSSAVSIKTSTAASVSTSTTKSELPPVYTSANIPPTSTVSEHISSVASCKPLPLNVSGEHSNILVKQEVHTTSASIHSVPVPTTWTSSKIPSNRITDAHAHVSTIQSTASSNSTHSSKLEVRPSKVPHPSRSNSAFTQQTAFQISNYDDPLSGAHSLSSSGGVIADLLQNQFLQHKEYFVPGGQHHDANIVQMVRSNTPGASNIPPELARLGESPHTPTPPITSSSHPLPSTDSHSHVNTALHLRQPPIMVPPHSSRSLHHPELASLMHQQMMFAHSTYPHHSDLRVQQDVRAMGINSHYGYHAMPASSDVSNNFKQPPQHRHQSSIMDAKAEQKVVDDLSKVLHETRAAEEKSQRSKSMRSKKDFAPVQKEKELKMMYSENREDVESSRLVPSTSAIAPHNSRQPQHAHFASQILQMSPHIPSPHDRTTDSPVTANLYNAQGRLSQIPLAGQVDERSLGAHSSHLYKNDTSEGIKPPIAHQTQPSTSPYHSRQQLLGVPQIGSTAPAHIDGRSSNPAHSPNSHSYKKDSHSQQIASLHNPAIDKIVSSEHSAKGYNVRTISRQGGSSISPGPWSSGLQSQSPRPPMILNEQSAHVPPPAHAMSQATNVAISHQPPSHASQHADQFLLQRYPVIWQGILALKNDQAAVQMHFVSGNLNIARLSLPAVEPFDPSPLRIAQRMRLEPQQLEGVKKKLQMVEEHCVLMALPCGKDHVDVFQQSNNLRNGFINYLQRKSAAGIVNTAHPGTQQPAYVVHIFPTCDFTNLNLTKIAPDLLKLVCEIAHLSIRLIVPETSNNCLFFSIMSSFNLVRCLTEACWNYNLFRKPTASVIFLPHISQQREFRKHINPKFRKERAKKVIKIQLPDFEEQRRDEKLSLEEMRSKLKEKGIVPPREWSEKPIFVSCTEVQYHILQQILATGLLKFVLLSINRRDEDRLHDLVTEKAFPEMIENTKNKTIVWKFIQQLEAPRIVHIRTTELVNKSNIFAQVTCRLHTQQILAIYDRFGRLMHGSEDTVKDVLEYVVLEKHITLPHGSWKLHAKIIPDWMPPKEPIKKTYYLPDVIKGFPEPPPSKSIKETDSSSGESNVTAIPA</sequence>
<keyword evidence="4" id="KW-0678">Repressor</keyword>
<feature type="compositionally biased region" description="Low complexity" evidence="19">
    <location>
        <begin position="4830"/>
        <end position="4840"/>
    </location>
</feature>
<evidence type="ECO:0000256" key="8">
    <source>
        <dbReference type="ARBA" id="ARBA00022976"/>
    </source>
</evidence>
<feature type="domain" description="RRM" evidence="20">
    <location>
        <begin position="6"/>
        <end position="81"/>
    </location>
</feature>
<reference evidence="22" key="2">
    <citation type="submission" date="2020-06" db="EMBL/GenBank/DDBJ databases">
        <authorList>
            <person name="Sheffer M."/>
        </authorList>
    </citation>
    <scope>NUCLEOTIDE SEQUENCE</scope>
</reference>
<proteinExistence type="inferred from homology"/>
<dbReference type="InterPro" id="IPR007379">
    <property type="entry name" value="Tim44-like_dom"/>
</dbReference>
<evidence type="ECO:0000256" key="14">
    <source>
        <dbReference type="ARBA" id="ARBA00023242"/>
    </source>
</evidence>
<dbReference type="PANTHER" id="PTHR23189">
    <property type="entry name" value="RNA RECOGNITION MOTIF-CONTAINING"/>
    <property type="match status" value="1"/>
</dbReference>
<feature type="compositionally biased region" description="Basic and acidic residues" evidence="19">
    <location>
        <begin position="2296"/>
        <end position="2330"/>
    </location>
</feature>
<feature type="compositionally biased region" description="Low complexity" evidence="19">
    <location>
        <begin position="1348"/>
        <end position="1357"/>
    </location>
</feature>
<reference evidence="22" key="1">
    <citation type="journal article" date="2020" name="bioRxiv">
        <title>Chromosome-level reference genome of the European wasp spider Argiope bruennichi: a resource for studies on range expansion and evolutionary adaptation.</title>
        <authorList>
            <person name="Sheffer M.M."/>
            <person name="Hoppe A."/>
            <person name="Krehenwinkel H."/>
            <person name="Uhl G."/>
            <person name="Kuss A.W."/>
            <person name="Jensen L."/>
            <person name="Jensen C."/>
            <person name="Gillespie R.G."/>
            <person name="Hoff K.J."/>
            <person name="Prost S."/>
        </authorList>
    </citation>
    <scope>NUCLEOTIDE SEQUENCE</scope>
</reference>
<feature type="region of interest" description="Disordered" evidence="19">
    <location>
        <begin position="2823"/>
        <end position="2872"/>
    </location>
</feature>
<feature type="region of interest" description="Disordered" evidence="19">
    <location>
        <begin position="4783"/>
        <end position="4850"/>
    </location>
</feature>
<dbReference type="EMBL" id="JABXBU010002227">
    <property type="protein sequence ID" value="KAF8773737.1"/>
    <property type="molecule type" value="Genomic_DNA"/>
</dbReference>
<feature type="compositionally biased region" description="Polar residues" evidence="19">
    <location>
        <begin position="2945"/>
        <end position="2954"/>
    </location>
</feature>
<feature type="compositionally biased region" description="Polar residues" evidence="19">
    <location>
        <begin position="304"/>
        <end position="315"/>
    </location>
</feature>
<feature type="domain" description="RRM" evidence="20">
    <location>
        <begin position="378"/>
        <end position="456"/>
    </location>
</feature>
<feature type="region of interest" description="Disordered" evidence="19">
    <location>
        <begin position="142"/>
        <end position="325"/>
    </location>
</feature>
<feature type="compositionally biased region" description="Basic and acidic residues" evidence="19">
    <location>
        <begin position="3595"/>
        <end position="3612"/>
    </location>
</feature>
<feature type="region of interest" description="Disordered" evidence="19">
    <location>
        <begin position="774"/>
        <end position="908"/>
    </location>
</feature>
<keyword evidence="9" id="KW-0805">Transcription regulation</keyword>
<feature type="compositionally biased region" description="Basic and acidic residues" evidence="19">
    <location>
        <begin position="869"/>
        <end position="893"/>
    </location>
</feature>
<feature type="region of interest" description="Disordered" evidence="19">
    <location>
        <begin position="2049"/>
        <end position="2397"/>
    </location>
</feature>
<evidence type="ECO:0000256" key="9">
    <source>
        <dbReference type="ARBA" id="ARBA00023015"/>
    </source>
</evidence>
<keyword evidence="6" id="KW-0677">Repeat</keyword>
<feature type="region of interest" description="Disordered" evidence="19">
    <location>
        <begin position="4662"/>
        <end position="4685"/>
    </location>
</feature>
<feature type="compositionally biased region" description="Polar residues" evidence="19">
    <location>
        <begin position="894"/>
        <end position="908"/>
    </location>
</feature>
<evidence type="ECO:0000259" key="21">
    <source>
        <dbReference type="PROSITE" id="PS50917"/>
    </source>
</evidence>
<feature type="compositionally biased region" description="Basic and acidic residues" evidence="19">
    <location>
        <begin position="4004"/>
        <end position="4020"/>
    </location>
</feature>
<feature type="region of interest" description="Disordered" evidence="19">
    <location>
        <begin position="2428"/>
        <end position="2589"/>
    </location>
</feature>
<feature type="compositionally biased region" description="Basic and acidic residues" evidence="19">
    <location>
        <begin position="1988"/>
        <end position="2017"/>
    </location>
</feature>
<dbReference type="GO" id="GO:0005634">
    <property type="term" value="C:nucleus"/>
    <property type="evidence" value="ECO:0007669"/>
    <property type="project" value="UniProtKB-SubCell"/>
</dbReference>
<dbReference type="InterPro" id="IPR034174">
    <property type="entry name" value="SHARP_RRM3"/>
</dbReference>
<keyword evidence="7 18" id="KW-0694">RNA-binding</keyword>
<dbReference type="SUPFAM" id="SSF100939">
    <property type="entry name" value="SPOC domain-like"/>
    <property type="match status" value="1"/>
</dbReference>
<evidence type="ECO:0000256" key="4">
    <source>
        <dbReference type="ARBA" id="ARBA00022491"/>
    </source>
</evidence>
<feature type="compositionally biased region" description="Basic and acidic residues" evidence="19">
    <location>
        <begin position="1759"/>
        <end position="1782"/>
    </location>
</feature>
<dbReference type="SUPFAM" id="SSF54427">
    <property type="entry name" value="NTF2-like"/>
    <property type="match status" value="1"/>
</dbReference>
<evidence type="ECO:0000256" key="3">
    <source>
        <dbReference type="ARBA" id="ARBA00022481"/>
    </source>
</evidence>
<keyword evidence="5" id="KW-0597">Phosphoprotein</keyword>
<dbReference type="InterPro" id="IPR010912">
    <property type="entry name" value="SPOC_met"/>
</dbReference>
<feature type="compositionally biased region" description="Basic and acidic residues" evidence="19">
    <location>
        <begin position="2493"/>
        <end position="2508"/>
    </location>
</feature>
<feature type="region of interest" description="Disordered" evidence="19">
    <location>
        <begin position="3220"/>
        <end position="3261"/>
    </location>
</feature>
<keyword evidence="14" id="KW-0539">Nucleus</keyword>
<feature type="compositionally biased region" description="Basic residues" evidence="19">
    <location>
        <begin position="2331"/>
        <end position="2343"/>
    </location>
</feature>
<feature type="compositionally biased region" description="Basic and acidic residues" evidence="19">
    <location>
        <begin position="1900"/>
        <end position="1981"/>
    </location>
</feature>
<dbReference type="GO" id="GO:0003714">
    <property type="term" value="F:transcription corepressor activity"/>
    <property type="evidence" value="ECO:0007669"/>
    <property type="project" value="UniProtKB-ARBA"/>
</dbReference>
<feature type="region of interest" description="Disordered" evidence="19">
    <location>
        <begin position="2701"/>
        <end position="2732"/>
    </location>
</feature>
<feature type="compositionally biased region" description="Low complexity" evidence="19">
    <location>
        <begin position="3541"/>
        <end position="3560"/>
    </location>
</feature>
<feature type="region of interest" description="Disordered" evidence="19">
    <location>
        <begin position="4873"/>
        <end position="4901"/>
    </location>
</feature>
<feature type="compositionally biased region" description="Low complexity" evidence="19">
    <location>
        <begin position="4881"/>
        <end position="4893"/>
    </location>
</feature>
<feature type="region of interest" description="Disordered" evidence="19">
    <location>
        <begin position="4420"/>
        <end position="4449"/>
    </location>
</feature>
<feature type="compositionally biased region" description="Basic and acidic residues" evidence="19">
    <location>
        <begin position="3053"/>
        <end position="3069"/>
    </location>
</feature>
<feature type="compositionally biased region" description="Polar residues" evidence="19">
    <location>
        <begin position="2450"/>
        <end position="2467"/>
    </location>
</feature>
<dbReference type="Gene3D" id="3.10.450.240">
    <property type="match status" value="1"/>
</dbReference>
<feature type="compositionally biased region" description="Basic and acidic residues" evidence="19">
    <location>
        <begin position="3676"/>
        <end position="3798"/>
    </location>
</feature>
<keyword evidence="8" id="KW-0914">Notch signaling pathway</keyword>
<dbReference type="SMART" id="SM00360">
    <property type="entry name" value="RRM"/>
    <property type="match status" value="4"/>
</dbReference>
<feature type="compositionally biased region" description="Basic and acidic residues" evidence="19">
    <location>
        <begin position="3940"/>
        <end position="3951"/>
    </location>
</feature>
<evidence type="ECO:0000256" key="10">
    <source>
        <dbReference type="ARBA" id="ARBA00023054"/>
    </source>
</evidence>
<feature type="compositionally biased region" description="Low complexity" evidence="19">
    <location>
        <begin position="269"/>
        <end position="303"/>
    </location>
</feature>
<evidence type="ECO:0000256" key="15">
    <source>
        <dbReference type="ARBA" id="ARBA00069486"/>
    </source>
</evidence>
<feature type="compositionally biased region" description="Basic and acidic residues" evidence="19">
    <location>
        <begin position="2211"/>
        <end position="2273"/>
    </location>
</feature>
<feature type="region of interest" description="Disordered" evidence="19">
    <location>
        <begin position="5383"/>
        <end position="5406"/>
    </location>
</feature>
<keyword evidence="13" id="KW-0804">Transcription</keyword>
<feature type="compositionally biased region" description="Basic and acidic residues" evidence="19">
    <location>
        <begin position="3656"/>
        <end position="3667"/>
    </location>
</feature>
<dbReference type="FunFam" id="3.30.70.330:FF:000118">
    <property type="entry name" value="msx2-interacting protein-like isoform X1"/>
    <property type="match status" value="1"/>
</dbReference>
<evidence type="ECO:0000256" key="11">
    <source>
        <dbReference type="ARBA" id="ARBA00023125"/>
    </source>
</evidence>
<comment type="subcellular location">
    <subcellularLocation>
        <location evidence="1">Nucleus</location>
    </subcellularLocation>
</comment>
<evidence type="ECO:0000256" key="2">
    <source>
        <dbReference type="ARBA" id="ARBA00005387"/>
    </source>
</evidence>
<feature type="compositionally biased region" description="Polar residues" evidence="19">
    <location>
        <begin position="4200"/>
        <end position="4209"/>
    </location>
</feature>
<feature type="domain" description="RRM" evidence="20">
    <location>
        <begin position="480"/>
        <end position="555"/>
    </location>
</feature>
<feature type="compositionally biased region" description="Basic residues" evidence="19">
    <location>
        <begin position="2114"/>
        <end position="2124"/>
    </location>
</feature>
<keyword evidence="3" id="KW-0488">Methylation</keyword>
<keyword evidence="12" id="KW-0010">Activator</keyword>
<dbReference type="GO" id="GO:0007219">
    <property type="term" value="P:Notch signaling pathway"/>
    <property type="evidence" value="ECO:0007669"/>
    <property type="project" value="UniProtKB-KW"/>
</dbReference>
<dbReference type="Pfam" id="PF00076">
    <property type="entry name" value="RRM_1"/>
    <property type="match status" value="2"/>
</dbReference>
<feature type="compositionally biased region" description="Basic and acidic residues" evidence="19">
    <location>
        <begin position="2344"/>
        <end position="2369"/>
    </location>
</feature>
<evidence type="ECO:0000256" key="17">
    <source>
        <dbReference type="ARBA" id="ARBA00078128"/>
    </source>
</evidence>
<feature type="region of interest" description="Disordered" evidence="19">
    <location>
        <begin position="4516"/>
        <end position="4552"/>
    </location>
</feature>
<feature type="compositionally biased region" description="Polar residues" evidence="19">
    <location>
        <begin position="2838"/>
        <end position="2851"/>
    </location>
</feature>
<evidence type="ECO:0000259" key="20">
    <source>
        <dbReference type="PROSITE" id="PS50102"/>
    </source>
</evidence>
<feature type="compositionally biased region" description="Basic and acidic residues" evidence="19">
    <location>
        <begin position="2517"/>
        <end position="2530"/>
    </location>
</feature>
<dbReference type="SMART" id="SM00978">
    <property type="entry name" value="Tim44"/>
    <property type="match status" value="1"/>
</dbReference>
<dbReference type="InterPro" id="IPR012677">
    <property type="entry name" value="Nucleotide-bd_a/b_plait_sf"/>
</dbReference>
<feature type="region of interest" description="Disordered" evidence="19">
    <location>
        <begin position="3051"/>
        <end position="3071"/>
    </location>
</feature>
<evidence type="ECO:0000256" key="1">
    <source>
        <dbReference type="ARBA" id="ARBA00004123"/>
    </source>
</evidence>
<feature type="compositionally biased region" description="Basic and acidic residues" evidence="19">
    <location>
        <begin position="2721"/>
        <end position="2732"/>
    </location>
</feature>
<feature type="compositionally biased region" description="Polar residues" evidence="19">
    <location>
        <begin position="3977"/>
        <end position="4003"/>
    </location>
</feature>
<evidence type="ECO:0000256" key="16">
    <source>
        <dbReference type="ARBA" id="ARBA00075118"/>
    </source>
</evidence>
<feature type="compositionally biased region" description="Polar residues" evidence="19">
    <location>
        <begin position="3954"/>
        <end position="3968"/>
    </location>
</feature>
<feature type="compositionally biased region" description="Polar residues" evidence="19">
    <location>
        <begin position="1240"/>
        <end position="1256"/>
    </location>
</feature>
<dbReference type="GO" id="GO:0003723">
    <property type="term" value="F:RNA binding"/>
    <property type="evidence" value="ECO:0007669"/>
    <property type="project" value="UniProtKB-UniRule"/>
</dbReference>
<evidence type="ECO:0000256" key="7">
    <source>
        <dbReference type="ARBA" id="ARBA00022884"/>
    </source>
</evidence>
<feature type="compositionally biased region" description="Basic and acidic residues" evidence="19">
    <location>
        <begin position="3562"/>
        <end position="3575"/>
    </location>
</feature>
<feature type="compositionally biased region" description="Basic residues" evidence="19">
    <location>
        <begin position="2542"/>
        <end position="2559"/>
    </location>
</feature>
<keyword evidence="11" id="KW-0238">DNA-binding</keyword>
<feature type="compositionally biased region" description="Basic and acidic residues" evidence="19">
    <location>
        <begin position="1832"/>
        <end position="1890"/>
    </location>
</feature>
<feature type="compositionally biased region" description="Basic and acidic residues" evidence="19">
    <location>
        <begin position="3831"/>
        <end position="3849"/>
    </location>
</feature>
<name>A0A8T0EIK6_ARGBR</name>
<dbReference type="SUPFAM" id="SSF54928">
    <property type="entry name" value="RNA-binding domain, RBD"/>
    <property type="match status" value="2"/>
</dbReference>
<feature type="compositionally biased region" description="Polar residues" evidence="19">
    <location>
        <begin position="4797"/>
        <end position="4811"/>
    </location>
</feature>
<feature type="compositionally biased region" description="Basic and acidic residues" evidence="19">
    <location>
        <begin position="3344"/>
        <end position="3363"/>
    </location>
</feature>
<feature type="compositionally biased region" description="Low complexity" evidence="19">
    <location>
        <begin position="2370"/>
        <end position="2384"/>
    </location>
</feature>
<comment type="caution">
    <text evidence="22">The sequence shown here is derived from an EMBL/GenBank/DDBJ whole genome shotgun (WGS) entry which is preliminary data.</text>
</comment>
<dbReference type="CDD" id="cd12350">
    <property type="entry name" value="RRM3_SHARP"/>
    <property type="match status" value="1"/>
</dbReference>
<evidence type="ECO:0000256" key="12">
    <source>
        <dbReference type="ARBA" id="ARBA00023159"/>
    </source>
</evidence>
<dbReference type="FunFam" id="3.30.70.330:FF:000088">
    <property type="entry name" value="msx2-interacting protein-like isoform X1"/>
    <property type="match status" value="1"/>
</dbReference>
<feature type="compositionally biased region" description="Basic and acidic residues" evidence="19">
    <location>
        <begin position="841"/>
        <end position="856"/>
    </location>
</feature>
<feature type="compositionally biased region" description="Basic and acidic residues" evidence="19">
    <location>
        <begin position="4662"/>
        <end position="4671"/>
    </location>
</feature>
<feature type="domain" description="RRM" evidence="20">
    <location>
        <begin position="559"/>
        <end position="631"/>
    </location>
</feature>
<feature type="compositionally biased region" description="Polar residues" evidence="19">
    <location>
        <begin position="3463"/>
        <end position="3478"/>
    </location>
</feature>
<dbReference type="CDD" id="cd12349">
    <property type="entry name" value="RRM2_SHARP"/>
    <property type="match status" value="1"/>
</dbReference>
<feature type="compositionally biased region" description="Low complexity" evidence="19">
    <location>
        <begin position="4185"/>
        <end position="4199"/>
    </location>
</feature>
<feature type="region of interest" description="Disordered" evidence="19">
    <location>
        <begin position="4146"/>
        <end position="4221"/>
    </location>
</feature>
<gene>
    <name evidence="22" type="ORF">HNY73_016370</name>
</gene>
<dbReference type="PROSITE" id="PS50917">
    <property type="entry name" value="SPOC"/>
    <property type="match status" value="1"/>
</dbReference>
<feature type="region of interest" description="Disordered" evidence="19">
    <location>
        <begin position="1341"/>
        <end position="1360"/>
    </location>
</feature>
<dbReference type="InterPro" id="IPR034173">
    <property type="entry name" value="SHARP_RRM2"/>
</dbReference>
<dbReference type="Proteomes" id="UP000807504">
    <property type="component" value="Unassembled WGS sequence"/>
</dbReference>
<evidence type="ECO:0000256" key="18">
    <source>
        <dbReference type="PROSITE-ProRule" id="PRU00176"/>
    </source>
</evidence>
<feature type="compositionally biased region" description="Basic and acidic residues" evidence="19">
    <location>
        <begin position="3488"/>
        <end position="3500"/>
    </location>
</feature>
<accession>A0A8T0EIK6</accession>
<feature type="region of interest" description="Disordered" evidence="19">
    <location>
        <begin position="1741"/>
        <end position="2029"/>
    </location>
</feature>
<dbReference type="FunFam" id="3.30.70.330:FF:000143">
    <property type="entry name" value="msx2-interacting protein-like isoform X1"/>
    <property type="match status" value="1"/>
</dbReference>
<feature type="compositionally biased region" description="Polar residues" evidence="19">
    <location>
        <begin position="790"/>
        <end position="799"/>
    </location>
</feature>
<feature type="region of interest" description="Disordered" evidence="19">
    <location>
        <begin position="3304"/>
        <end position="3377"/>
    </location>
</feature>
<dbReference type="InterPro" id="IPR016194">
    <property type="entry name" value="SPOC-like_C_dom_sf"/>
</dbReference>
<feature type="compositionally biased region" description="Basic and acidic residues" evidence="19">
    <location>
        <begin position="2903"/>
        <end position="2926"/>
    </location>
</feature>
<feature type="compositionally biased region" description="Low complexity" evidence="19">
    <location>
        <begin position="4423"/>
        <end position="4432"/>
    </location>
</feature>
<feature type="compositionally biased region" description="Basic and acidic residues" evidence="19">
    <location>
        <begin position="2472"/>
        <end position="2486"/>
    </location>
</feature>
<dbReference type="Pfam" id="PF04280">
    <property type="entry name" value="Tim44"/>
    <property type="match status" value="1"/>
</dbReference>
<feature type="region of interest" description="Disordered" evidence="19">
    <location>
        <begin position="3656"/>
        <end position="4052"/>
    </location>
</feature>
<dbReference type="CDD" id="cd21543">
    <property type="entry name" value="SPOC_SHARP"/>
    <property type="match status" value="1"/>
</dbReference>
<dbReference type="GO" id="GO:0003677">
    <property type="term" value="F:DNA binding"/>
    <property type="evidence" value="ECO:0007669"/>
    <property type="project" value="UniProtKB-KW"/>
</dbReference>
<feature type="region of interest" description="Disordered" evidence="19">
    <location>
        <begin position="1238"/>
        <end position="1267"/>
    </location>
</feature>
<dbReference type="InterPro" id="IPR032710">
    <property type="entry name" value="NTF2-like_dom_sf"/>
</dbReference>
<feature type="compositionally biased region" description="Polar residues" evidence="19">
    <location>
        <begin position="4146"/>
        <end position="4167"/>
    </location>
</feature>
<dbReference type="Gene3D" id="2.40.290.10">
    <property type="match status" value="1"/>
</dbReference>
<dbReference type="FunFam" id="2.40.290.10:FF:000002">
    <property type="entry name" value="Spen family transcriptional repressor"/>
    <property type="match status" value="1"/>
</dbReference>
<feature type="region of interest" description="Disordered" evidence="19">
    <location>
        <begin position="2891"/>
        <end position="3030"/>
    </location>
</feature>
<dbReference type="InterPro" id="IPR000504">
    <property type="entry name" value="RRM_dom"/>
</dbReference>
<evidence type="ECO:0000256" key="19">
    <source>
        <dbReference type="SAM" id="MobiDB-lite"/>
    </source>
</evidence>
<feature type="compositionally biased region" description="Polar residues" evidence="19">
    <location>
        <begin position="4108"/>
        <end position="4118"/>
    </location>
</feature>
<feature type="region of interest" description="Disordered" evidence="19">
    <location>
        <begin position="685"/>
        <end position="713"/>
    </location>
</feature>
<feature type="compositionally biased region" description="Low complexity" evidence="19">
    <location>
        <begin position="2180"/>
        <end position="2199"/>
    </location>
</feature>
<comment type="similarity">
    <text evidence="2">Belongs to the RRM Spen family.</text>
</comment>
<feature type="compositionally biased region" description="Low complexity" evidence="19">
    <location>
        <begin position="219"/>
        <end position="236"/>
    </location>
</feature>
<feature type="compositionally biased region" description="Low complexity" evidence="19">
    <location>
        <begin position="252"/>
        <end position="261"/>
    </location>
</feature>
<evidence type="ECO:0000313" key="22">
    <source>
        <dbReference type="EMBL" id="KAF8773737.1"/>
    </source>
</evidence>
<feature type="compositionally biased region" description="Basic and acidic residues" evidence="19">
    <location>
        <begin position="4030"/>
        <end position="4043"/>
    </location>
</feature>
<feature type="compositionally biased region" description="Polar residues" evidence="19">
    <location>
        <begin position="3249"/>
        <end position="3261"/>
    </location>
</feature>
<feature type="domain" description="SPOC" evidence="21">
    <location>
        <begin position="4940"/>
        <end position="5108"/>
    </location>
</feature>
<feature type="compositionally biased region" description="Low complexity" evidence="19">
    <location>
        <begin position="4538"/>
        <end position="4548"/>
    </location>
</feature>
<keyword evidence="10" id="KW-0175">Coiled coil</keyword>
<feature type="region of interest" description="Disordered" evidence="19">
    <location>
        <begin position="4065"/>
        <end position="4131"/>
    </location>
</feature>
<feature type="compositionally biased region" description="Basic and acidic residues" evidence="19">
    <location>
        <begin position="2080"/>
        <end position="2106"/>
    </location>
</feature>
<feature type="region of interest" description="Disordered" evidence="19">
    <location>
        <begin position="3409"/>
        <end position="3612"/>
    </location>
</feature>
<dbReference type="Gene3D" id="3.30.70.330">
    <property type="match status" value="4"/>
</dbReference>
<feature type="compositionally biased region" description="Basic and acidic residues" evidence="19">
    <location>
        <begin position="1807"/>
        <end position="1819"/>
    </location>
</feature>
<evidence type="ECO:0000256" key="5">
    <source>
        <dbReference type="ARBA" id="ARBA00022553"/>
    </source>
</evidence>
<evidence type="ECO:0000256" key="13">
    <source>
        <dbReference type="ARBA" id="ARBA00023163"/>
    </source>
</evidence>
<feature type="compositionally biased region" description="Basic and acidic residues" evidence="19">
    <location>
        <begin position="146"/>
        <end position="163"/>
    </location>
</feature>
<evidence type="ECO:0000313" key="23">
    <source>
        <dbReference type="Proteomes" id="UP000807504"/>
    </source>
</evidence>
<feature type="compositionally biased region" description="Basic and acidic residues" evidence="19">
    <location>
        <begin position="3525"/>
        <end position="3540"/>
    </location>
</feature>
<evidence type="ECO:0000256" key="6">
    <source>
        <dbReference type="ARBA" id="ARBA00022737"/>
    </source>
</evidence>
<dbReference type="InterPro" id="IPR035979">
    <property type="entry name" value="RBD_domain_sf"/>
</dbReference>
<organism evidence="22 23">
    <name type="scientific">Argiope bruennichi</name>
    <name type="common">Wasp spider</name>
    <name type="synonym">Aranea bruennichi</name>
    <dbReference type="NCBI Taxonomy" id="94029"/>
    <lineage>
        <taxon>Eukaryota</taxon>
        <taxon>Metazoa</taxon>
        <taxon>Ecdysozoa</taxon>
        <taxon>Arthropoda</taxon>
        <taxon>Chelicerata</taxon>
        <taxon>Arachnida</taxon>
        <taxon>Araneae</taxon>
        <taxon>Araneomorphae</taxon>
        <taxon>Entelegynae</taxon>
        <taxon>Araneoidea</taxon>
        <taxon>Araneidae</taxon>
        <taxon>Argiope</taxon>
    </lineage>
</organism>
<protein>
    <recommendedName>
        <fullName evidence="15">Msx2-interacting protein</fullName>
    </recommendedName>
    <alternativeName>
        <fullName evidence="16">SMART/HDAC1-associated repressor protein</fullName>
    </alternativeName>
    <alternativeName>
        <fullName evidence="17">SPEN homolog</fullName>
    </alternativeName>
</protein>
<feature type="compositionally biased region" description="Low complexity" evidence="19">
    <location>
        <begin position="3015"/>
        <end position="3026"/>
    </location>
</feature>
<feature type="compositionally biased region" description="Basic and acidic residues" evidence="19">
    <location>
        <begin position="2428"/>
        <end position="2449"/>
    </location>
</feature>
<dbReference type="PROSITE" id="PS50102">
    <property type="entry name" value="RRM"/>
    <property type="match status" value="4"/>
</dbReference>
<feature type="compositionally biased region" description="Polar residues" evidence="19">
    <location>
        <begin position="2703"/>
        <end position="2713"/>
    </location>
</feature>